<evidence type="ECO:0000256" key="4">
    <source>
        <dbReference type="ARBA" id="ARBA00022475"/>
    </source>
</evidence>
<dbReference type="PIRSF" id="PIRSF016661">
    <property type="entry name" value="BioY"/>
    <property type="match status" value="1"/>
</dbReference>
<sequence>METRDLVRIALFAAIIGALGLLPKFDLPVAGGVPITLQSLGIMLAGVALGARNGALAVLLFIFLVALGAPILAGGRGGLGVFYGPSAGFILGFVPAAFVAGLVMSRLEDVPIIPAAIIASLIGGIGVMYLFGVPFLAWKADMTFVQALLACMAFVPGDMLKAIAVGFIADAASRAVPKAIAGRG</sequence>
<evidence type="ECO:0000313" key="11">
    <source>
        <dbReference type="Proteomes" id="UP001595796"/>
    </source>
</evidence>
<comment type="subcellular location">
    <subcellularLocation>
        <location evidence="1 8">Cell membrane</location>
        <topology evidence="1 8">Multi-pass membrane protein</topology>
    </subcellularLocation>
</comment>
<feature type="transmembrane region" description="Helical" evidence="9">
    <location>
        <begin position="144"/>
        <end position="169"/>
    </location>
</feature>
<evidence type="ECO:0000256" key="7">
    <source>
        <dbReference type="ARBA" id="ARBA00023136"/>
    </source>
</evidence>
<keyword evidence="3 8" id="KW-0813">Transport</keyword>
<keyword evidence="7 8" id="KW-0472">Membrane</keyword>
<evidence type="ECO:0000256" key="5">
    <source>
        <dbReference type="ARBA" id="ARBA00022692"/>
    </source>
</evidence>
<feature type="transmembrane region" description="Helical" evidence="9">
    <location>
        <begin position="81"/>
        <end position="103"/>
    </location>
</feature>
<dbReference type="InterPro" id="IPR003784">
    <property type="entry name" value="BioY"/>
</dbReference>
<protein>
    <recommendedName>
        <fullName evidence="8">Biotin transporter</fullName>
    </recommendedName>
</protein>
<feature type="transmembrane region" description="Helical" evidence="9">
    <location>
        <begin position="115"/>
        <end position="138"/>
    </location>
</feature>
<feature type="transmembrane region" description="Helical" evidence="9">
    <location>
        <begin position="29"/>
        <end position="49"/>
    </location>
</feature>
<evidence type="ECO:0000256" key="9">
    <source>
        <dbReference type="SAM" id="Phobius"/>
    </source>
</evidence>
<dbReference type="RefSeq" id="WP_114958094.1">
    <property type="nucleotide sequence ID" value="NZ_JBHSJF010000006.1"/>
</dbReference>
<feature type="transmembrane region" description="Helical" evidence="9">
    <location>
        <begin position="7"/>
        <end position="23"/>
    </location>
</feature>
<keyword evidence="11" id="KW-1185">Reference proteome</keyword>
<evidence type="ECO:0000256" key="1">
    <source>
        <dbReference type="ARBA" id="ARBA00004651"/>
    </source>
</evidence>
<dbReference type="Gene3D" id="1.10.1760.20">
    <property type="match status" value="1"/>
</dbReference>
<evidence type="ECO:0000256" key="3">
    <source>
        <dbReference type="ARBA" id="ARBA00022448"/>
    </source>
</evidence>
<gene>
    <name evidence="10" type="ORF">ACFPFW_14925</name>
</gene>
<accession>A0ABV9Z2W2</accession>
<dbReference type="EMBL" id="JBHSJF010000006">
    <property type="protein sequence ID" value="MFC5069308.1"/>
    <property type="molecule type" value="Genomic_DNA"/>
</dbReference>
<dbReference type="Proteomes" id="UP001595796">
    <property type="component" value="Unassembled WGS sequence"/>
</dbReference>
<proteinExistence type="inferred from homology"/>
<keyword evidence="4 8" id="KW-1003">Cell membrane</keyword>
<comment type="similarity">
    <text evidence="2 8">Belongs to the BioY family.</text>
</comment>
<comment type="caution">
    <text evidence="10">The sequence shown here is derived from an EMBL/GenBank/DDBJ whole genome shotgun (WGS) entry which is preliminary data.</text>
</comment>
<keyword evidence="6 9" id="KW-1133">Transmembrane helix</keyword>
<organism evidence="10 11">
    <name type="scientific">Flaviflagellibacter deserti</name>
    <dbReference type="NCBI Taxonomy" id="2267266"/>
    <lineage>
        <taxon>Bacteria</taxon>
        <taxon>Pseudomonadati</taxon>
        <taxon>Pseudomonadota</taxon>
        <taxon>Alphaproteobacteria</taxon>
        <taxon>Hyphomicrobiales</taxon>
        <taxon>Flaviflagellibacter</taxon>
    </lineage>
</organism>
<evidence type="ECO:0000256" key="8">
    <source>
        <dbReference type="PIRNR" id="PIRNR016661"/>
    </source>
</evidence>
<feature type="transmembrane region" description="Helical" evidence="9">
    <location>
        <begin position="56"/>
        <end position="75"/>
    </location>
</feature>
<reference evidence="11" key="1">
    <citation type="journal article" date="2019" name="Int. J. Syst. Evol. Microbiol.">
        <title>The Global Catalogue of Microorganisms (GCM) 10K type strain sequencing project: providing services to taxonomists for standard genome sequencing and annotation.</title>
        <authorList>
            <consortium name="The Broad Institute Genomics Platform"/>
            <consortium name="The Broad Institute Genome Sequencing Center for Infectious Disease"/>
            <person name="Wu L."/>
            <person name="Ma J."/>
        </authorList>
    </citation>
    <scope>NUCLEOTIDE SEQUENCE [LARGE SCALE GENOMIC DNA]</scope>
    <source>
        <strain evidence="11">CGMCC 1.16444</strain>
    </source>
</reference>
<dbReference type="Pfam" id="PF02632">
    <property type="entry name" value="BioY"/>
    <property type="match status" value="1"/>
</dbReference>
<evidence type="ECO:0000256" key="2">
    <source>
        <dbReference type="ARBA" id="ARBA00010692"/>
    </source>
</evidence>
<dbReference type="PANTHER" id="PTHR34295:SF4">
    <property type="entry name" value="BIOTIN TRANSPORTER BIOY-RELATED"/>
    <property type="match status" value="1"/>
</dbReference>
<evidence type="ECO:0000256" key="6">
    <source>
        <dbReference type="ARBA" id="ARBA00022989"/>
    </source>
</evidence>
<name>A0ABV9Z2W2_9HYPH</name>
<dbReference type="PANTHER" id="PTHR34295">
    <property type="entry name" value="BIOTIN TRANSPORTER BIOY"/>
    <property type="match status" value="1"/>
</dbReference>
<keyword evidence="5 9" id="KW-0812">Transmembrane</keyword>
<evidence type="ECO:0000313" key="10">
    <source>
        <dbReference type="EMBL" id="MFC5069308.1"/>
    </source>
</evidence>